<name>A0A1I7E7D7_9RHOB</name>
<organism evidence="3 4">
    <name type="scientific">Sedimentitalea nanhaiensis</name>
    <dbReference type="NCBI Taxonomy" id="999627"/>
    <lineage>
        <taxon>Bacteria</taxon>
        <taxon>Pseudomonadati</taxon>
        <taxon>Pseudomonadota</taxon>
        <taxon>Alphaproteobacteria</taxon>
        <taxon>Rhodobacterales</taxon>
        <taxon>Paracoccaceae</taxon>
        <taxon>Sedimentitalea</taxon>
    </lineage>
</organism>
<sequence length="97" mass="10125">MAKPRSKDLPDLCDLAQPGARITVRVTPKAAATRLSRTGEDLRIAVTAAPENGKANAAVQAVLAKAMGAAPSHLTLLRGQTGRTKVFVYSGPETSRS</sequence>
<reference evidence="3 4" key="1">
    <citation type="submission" date="2016-10" db="EMBL/GenBank/DDBJ databases">
        <authorList>
            <person name="de Groot N.N."/>
        </authorList>
    </citation>
    <scope>NUCLEOTIDE SEQUENCE [LARGE SCALE GENOMIC DNA]</scope>
    <source>
        <strain evidence="3 4">CGMCC 1.10959</strain>
    </source>
</reference>
<dbReference type="eggNOG" id="COG1872">
    <property type="taxonomic scope" value="Bacteria"/>
</dbReference>
<dbReference type="RefSeq" id="WP_027262025.1">
    <property type="nucleotide sequence ID" value="NZ_FPAW01000048.1"/>
</dbReference>
<gene>
    <name evidence="3" type="ORF">SAMN05216236_1487</name>
</gene>
<dbReference type="SUPFAM" id="SSF69786">
    <property type="entry name" value="YggU-like"/>
    <property type="match status" value="1"/>
</dbReference>
<dbReference type="NCBIfam" id="TIGR00251">
    <property type="entry name" value="DUF167 family protein"/>
    <property type="match status" value="1"/>
</dbReference>
<keyword evidence="4" id="KW-1185">Reference proteome</keyword>
<dbReference type="Proteomes" id="UP000182466">
    <property type="component" value="Unassembled WGS sequence"/>
</dbReference>
<dbReference type="OrthoDB" id="3176309at2"/>
<dbReference type="EMBL" id="FPAW01000048">
    <property type="protein sequence ID" value="SFU19850.1"/>
    <property type="molecule type" value="Genomic_DNA"/>
</dbReference>
<evidence type="ECO:0000256" key="2">
    <source>
        <dbReference type="HAMAP-Rule" id="MF_00634"/>
    </source>
</evidence>
<comment type="similarity">
    <text evidence="1 2">Belongs to the UPF0235 family.</text>
</comment>
<evidence type="ECO:0000313" key="4">
    <source>
        <dbReference type="Proteomes" id="UP000182466"/>
    </source>
</evidence>
<dbReference type="InterPro" id="IPR003746">
    <property type="entry name" value="DUF167"/>
</dbReference>
<dbReference type="STRING" id="999627.SAMN05216236_1487"/>
<dbReference type="HAMAP" id="MF_00634">
    <property type="entry name" value="UPF0235"/>
    <property type="match status" value="1"/>
</dbReference>
<accession>A0A1I7E7D7</accession>
<proteinExistence type="inferred from homology"/>
<dbReference type="InterPro" id="IPR036591">
    <property type="entry name" value="YggU-like_sf"/>
</dbReference>
<dbReference type="SMART" id="SM01152">
    <property type="entry name" value="DUF167"/>
    <property type="match status" value="1"/>
</dbReference>
<protein>
    <recommendedName>
        <fullName evidence="2">UPF0235 protein SAMN05216236_1487</fullName>
    </recommendedName>
</protein>
<evidence type="ECO:0000256" key="1">
    <source>
        <dbReference type="ARBA" id="ARBA00010364"/>
    </source>
</evidence>
<dbReference type="AlphaFoldDB" id="A0A1I7E7D7"/>
<dbReference type="Gene3D" id="3.30.1200.10">
    <property type="entry name" value="YggU-like"/>
    <property type="match status" value="1"/>
</dbReference>
<evidence type="ECO:0000313" key="3">
    <source>
        <dbReference type="EMBL" id="SFU19850.1"/>
    </source>
</evidence>
<dbReference type="Pfam" id="PF02594">
    <property type="entry name" value="DUF167"/>
    <property type="match status" value="1"/>
</dbReference>